<feature type="domain" description="Response regulatory" evidence="8">
    <location>
        <begin position="2"/>
        <end position="114"/>
    </location>
</feature>
<evidence type="ECO:0000256" key="2">
    <source>
        <dbReference type="ARBA" id="ARBA00023012"/>
    </source>
</evidence>
<dbReference type="SMART" id="SM00862">
    <property type="entry name" value="Trans_reg_C"/>
    <property type="match status" value="1"/>
</dbReference>
<evidence type="ECO:0000259" key="8">
    <source>
        <dbReference type="PROSITE" id="PS50110"/>
    </source>
</evidence>
<evidence type="ECO:0000256" key="3">
    <source>
        <dbReference type="ARBA" id="ARBA00023015"/>
    </source>
</evidence>
<keyword evidence="1 6" id="KW-0597">Phosphoprotein</keyword>
<dbReference type="CDD" id="cd00383">
    <property type="entry name" value="trans_reg_C"/>
    <property type="match status" value="1"/>
</dbReference>
<dbReference type="Gene3D" id="3.40.50.2300">
    <property type="match status" value="1"/>
</dbReference>
<dbReference type="PANTHER" id="PTHR48111:SF22">
    <property type="entry name" value="REGULATOR OF RPOS"/>
    <property type="match status" value="1"/>
</dbReference>
<keyword evidence="4 7" id="KW-0238">DNA-binding</keyword>
<organism evidence="10 11">
    <name type="scientific">Chitinophaga chungangae</name>
    <dbReference type="NCBI Taxonomy" id="2821488"/>
    <lineage>
        <taxon>Bacteria</taxon>
        <taxon>Pseudomonadati</taxon>
        <taxon>Bacteroidota</taxon>
        <taxon>Chitinophagia</taxon>
        <taxon>Chitinophagales</taxon>
        <taxon>Chitinophagaceae</taxon>
        <taxon>Chitinophaga</taxon>
    </lineage>
</organism>
<evidence type="ECO:0000256" key="7">
    <source>
        <dbReference type="PROSITE-ProRule" id="PRU01091"/>
    </source>
</evidence>
<dbReference type="Pfam" id="PF00486">
    <property type="entry name" value="Trans_reg_C"/>
    <property type="match status" value="1"/>
</dbReference>
<dbReference type="InterPro" id="IPR001867">
    <property type="entry name" value="OmpR/PhoB-type_DNA-bd"/>
</dbReference>
<dbReference type="Gene3D" id="1.10.10.10">
    <property type="entry name" value="Winged helix-like DNA-binding domain superfamily/Winged helix DNA-binding domain"/>
    <property type="match status" value="1"/>
</dbReference>
<dbReference type="SUPFAM" id="SSF52172">
    <property type="entry name" value="CheY-like"/>
    <property type="match status" value="1"/>
</dbReference>
<dbReference type="InterPro" id="IPR001789">
    <property type="entry name" value="Sig_transdc_resp-reg_receiver"/>
</dbReference>
<evidence type="ECO:0000313" key="10">
    <source>
        <dbReference type="EMBL" id="MBO9151628.1"/>
    </source>
</evidence>
<dbReference type="RefSeq" id="WP_209144013.1">
    <property type="nucleotide sequence ID" value="NZ_JAGHKP010000001.1"/>
</dbReference>
<sequence>MKLLVIEDETDLAKSITGYLADYACETAATYAEALEKVETYEYDCILLDIMLPGGDGIKILEAFKALNRQDGVIIISARNSLDDKVKGLKTGADDYLAKPFHLSELAARIHSVIRRKNFSNTDVIVQQELKVDLLSKKVTVHGYEIPLTKSEFDLLLYLMGNKNRVISKSALAEHLSGDIADMLDSHSFVYAHIKNLRKKLGEAGYGNYLKNVYGTGYRWED</sequence>
<proteinExistence type="predicted"/>
<dbReference type="Gene3D" id="6.10.250.690">
    <property type="match status" value="1"/>
</dbReference>
<feature type="domain" description="OmpR/PhoB-type" evidence="9">
    <location>
        <begin position="122"/>
        <end position="222"/>
    </location>
</feature>
<dbReference type="PROSITE" id="PS51755">
    <property type="entry name" value="OMPR_PHOB"/>
    <property type="match status" value="1"/>
</dbReference>
<gene>
    <name evidence="10" type="ORF">J7I43_05380</name>
</gene>
<dbReference type="Pfam" id="PF00072">
    <property type="entry name" value="Response_reg"/>
    <property type="match status" value="1"/>
</dbReference>
<feature type="DNA-binding region" description="OmpR/PhoB-type" evidence="7">
    <location>
        <begin position="122"/>
        <end position="222"/>
    </location>
</feature>
<evidence type="ECO:0000256" key="4">
    <source>
        <dbReference type="ARBA" id="ARBA00023125"/>
    </source>
</evidence>
<name>A0ABS3YBA8_9BACT</name>
<dbReference type="InterPro" id="IPR036388">
    <property type="entry name" value="WH-like_DNA-bd_sf"/>
</dbReference>
<keyword evidence="2" id="KW-0902">Two-component regulatory system</keyword>
<dbReference type="PANTHER" id="PTHR48111">
    <property type="entry name" value="REGULATOR OF RPOS"/>
    <property type="match status" value="1"/>
</dbReference>
<keyword evidence="3" id="KW-0805">Transcription regulation</keyword>
<comment type="caution">
    <text evidence="10">The sequence shown here is derived from an EMBL/GenBank/DDBJ whole genome shotgun (WGS) entry which is preliminary data.</text>
</comment>
<evidence type="ECO:0000256" key="6">
    <source>
        <dbReference type="PROSITE-ProRule" id="PRU00169"/>
    </source>
</evidence>
<keyword evidence="11" id="KW-1185">Reference proteome</keyword>
<evidence type="ECO:0000259" key="9">
    <source>
        <dbReference type="PROSITE" id="PS51755"/>
    </source>
</evidence>
<dbReference type="PROSITE" id="PS50110">
    <property type="entry name" value="RESPONSE_REGULATORY"/>
    <property type="match status" value="1"/>
</dbReference>
<evidence type="ECO:0000256" key="1">
    <source>
        <dbReference type="ARBA" id="ARBA00022553"/>
    </source>
</evidence>
<keyword evidence="5" id="KW-0804">Transcription</keyword>
<dbReference type="Proteomes" id="UP000679126">
    <property type="component" value="Unassembled WGS sequence"/>
</dbReference>
<dbReference type="EMBL" id="JAGHKP010000001">
    <property type="protein sequence ID" value="MBO9151628.1"/>
    <property type="molecule type" value="Genomic_DNA"/>
</dbReference>
<protein>
    <submittedName>
        <fullName evidence="10">Response regulator transcription factor</fullName>
    </submittedName>
</protein>
<evidence type="ECO:0000256" key="5">
    <source>
        <dbReference type="ARBA" id="ARBA00023163"/>
    </source>
</evidence>
<evidence type="ECO:0000313" key="11">
    <source>
        <dbReference type="Proteomes" id="UP000679126"/>
    </source>
</evidence>
<dbReference type="SUPFAM" id="SSF46894">
    <property type="entry name" value="C-terminal effector domain of the bipartite response regulators"/>
    <property type="match status" value="1"/>
</dbReference>
<dbReference type="InterPro" id="IPR016032">
    <property type="entry name" value="Sig_transdc_resp-reg_C-effctor"/>
</dbReference>
<dbReference type="SMART" id="SM00448">
    <property type="entry name" value="REC"/>
    <property type="match status" value="1"/>
</dbReference>
<feature type="modified residue" description="4-aspartylphosphate" evidence="6">
    <location>
        <position position="49"/>
    </location>
</feature>
<accession>A0ABS3YBA8</accession>
<reference evidence="11" key="1">
    <citation type="submission" date="2021-03" db="EMBL/GenBank/DDBJ databases">
        <title>Assistant Professor.</title>
        <authorList>
            <person name="Huq M.A."/>
        </authorList>
    </citation>
    <scope>NUCLEOTIDE SEQUENCE [LARGE SCALE GENOMIC DNA]</scope>
    <source>
        <strain evidence="11">MAH-28</strain>
    </source>
</reference>
<dbReference type="InterPro" id="IPR039420">
    <property type="entry name" value="WalR-like"/>
</dbReference>
<dbReference type="InterPro" id="IPR011006">
    <property type="entry name" value="CheY-like_superfamily"/>
</dbReference>